<keyword evidence="1" id="KW-1133">Transmembrane helix</keyword>
<feature type="transmembrane region" description="Helical" evidence="1">
    <location>
        <begin position="109"/>
        <end position="136"/>
    </location>
</feature>
<reference evidence="2 3" key="1">
    <citation type="submission" date="2024-08" db="EMBL/GenBank/DDBJ databases">
        <title>Gnathostoma spinigerum genome.</title>
        <authorList>
            <person name="Gonzalez-Bertolin B."/>
            <person name="Monzon S."/>
            <person name="Zaballos A."/>
            <person name="Jimenez P."/>
            <person name="Dekumyoy P."/>
            <person name="Varona S."/>
            <person name="Cuesta I."/>
            <person name="Sumanam S."/>
            <person name="Adisakwattana P."/>
            <person name="Gasser R.B."/>
            <person name="Hernandez-Gonzalez A."/>
            <person name="Young N.D."/>
            <person name="Perteguer M.J."/>
        </authorList>
    </citation>
    <scope>NUCLEOTIDE SEQUENCE [LARGE SCALE GENOMIC DNA]</scope>
    <source>
        <strain evidence="2">AL3</strain>
        <tissue evidence="2">Liver</tissue>
    </source>
</reference>
<comment type="caution">
    <text evidence="2">The sequence shown here is derived from an EMBL/GenBank/DDBJ whole genome shotgun (WGS) entry which is preliminary data.</text>
</comment>
<dbReference type="Proteomes" id="UP001608902">
    <property type="component" value="Unassembled WGS sequence"/>
</dbReference>
<organism evidence="2 3">
    <name type="scientific">Gnathostoma spinigerum</name>
    <dbReference type="NCBI Taxonomy" id="75299"/>
    <lineage>
        <taxon>Eukaryota</taxon>
        <taxon>Metazoa</taxon>
        <taxon>Ecdysozoa</taxon>
        <taxon>Nematoda</taxon>
        <taxon>Chromadorea</taxon>
        <taxon>Rhabditida</taxon>
        <taxon>Spirurina</taxon>
        <taxon>Gnathostomatomorpha</taxon>
        <taxon>Gnathostomatoidea</taxon>
        <taxon>Gnathostomatidae</taxon>
        <taxon>Gnathostoma</taxon>
    </lineage>
</organism>
<gene>
    <name evidence="2" type="ORF">AB6A40_001992</name>
</gene>
<accession>A0ABD6EEJ0</accession>
<protein>
    <recommendedName>
        <fullName evidence="4">CX domain-containing protein</fullName>
    </recommendedName>
</protein>
<name>A0ABD6EEJ0_9BILA</name>
<sequence>MAEEIAVSRSRWDAPGFQYVPSNTLPPAVVQSGTGVSAFQQSEEIPVYFHSDYVIGHLISQRQSPNHPEFLECVYGTRDSAGQIVQECLKEFGCCDTTCCSDLSWREKYAWALALIIVFAALVVIAFILWLFIWLFNRAKDKKQKKEMYGSQRPLSPSASQLSLNQTMNSQRGVGGYGYGYNQYLENTRRDNNGYPYNQYVESSRRENYMNSAYSGSYTNAYNPFIEGPRIY</sequence>
<evidence type="ECO:0000313" key="3">
    <source>
        <dbReference type="Proteomes" id="UP001608902"/>
    </source>
</evidence>
<keyword evidence="1" id="KW-0812">Transmembrane</keyword>
<dbReference type="AlphaFoldDB" id="A0ABD6EEJ0"/>
<evidence type="ECO:0000256" key="1">
    <source>
        <dbReference type="SAM" id="Phobius"/>
    </source>
</evidence>
<evidence type="ECO:0008006" key="4">
    <source>
        <dbReference type="Google" id="ProtNLM"/>
    </source>
</evidence>
<keyword evidence="1" id="KW-0472">Membrane</keyword>
<evidence type="ECO:0000313" key="2">
    <source>
        <dbReference type="EMBL" id="MFH4975283.1"/>
    </source>
</evidence>
<dbReference type="EMBL" id="JBGFUD010000815">
    <property type="protein sequence ID" value="MFH4975283.1"/>
    <property type="molecule type" value="Genomic_DNA"/>
</dbReference>
<keyword evidence="3" id="KW-1185">Reference proteome</keyword>
<proteinExistence type="predicted"/>